<keyword evidence="3" id="KW-1185">Reference proteome</keyword>
<evidence type="ECO:0008006" key="4">
    <source>
        <dbReference type="Google" id="ProtNLM"/>
    </source>
</evidence>
<dbReference type="EMBL" id="CP094348">
    <property type="protein sequence ID" value="UOB20914.1"/>
    <property type="molecule type" value="Genomic_DNA"/>
</dbReference>
<protein>
    <recommendedName>
        <fullName evidence="4">DUF805 domain-containing protein</fullName>
    </recommendedName>
</protein>
<feature type="transmembrane region" description="Helical" evidence="1">
    <location>
        <begin position="130"/>
        <end position="149"/>
    </location>
</feature>
<accession>A0ABY3ZVI2</accession>
<evidence type="ECO:0000313" key="2">
    <source>
        <dbReference type="EMBL" id="UOB20914.1"/>
    </source>
</evidence>
<name>A0ABY3ZVI2_9STAP</name>
<dbReference type="InterPro" id="IPR008523">
    <property type="entry name" value="DUF805"/>
</dbReference>
<evidence type="ECO:0000256" key="1">
    <source>
        <dbReference type="SAM" id="Phobius"/>
    </source>
</evidence>
<evidence type="ECO:0000313" key="3">
    <source>
        <dbReference type="Proteomes" id="UP000830343"/>
    </source>
</evidence>
<dbReference type="Pfam" id="PF05656">
    <property type="entry name" value="DUF805"/>
    <property type="match status" value="1"/>
</dbReference>
<reference evidence="2" key="2">
    <citation type="submission" date="2022-04" db="EMBL/GenBank/DDBJ databases">
        <title>Antimicrobial genetic elements in methicillin-resistant Macrococcus armenti.</title>
        <authorList>
            <person name="Keller J.E."/>
            <person name="Schwendener S."/>
            <person name="Pantucek R."/>
            <person name="Perreten V."/>
        </authorList>
    </citation>
    <scope>NUCLEOTIDE SEQUENCE</scope>
    <source>
        <strain evidence="2">CCM 2609</strain>
    </source>
</reference>
<dbReference type="Proteomes" id="UP000830343">
    <property type="component" value="Chromosome"/>
</dbReference>
<gene>
    <name evidence="2" type="ORF">MRZ06_02205</name>
</gene>
<feature type="transmembrane region" description="Helical" evidence="1">
    <location>
        <begin position="65"/>
        <end position="82"/>
    </location>
</feature>
<proteinExistence type="predicted"/>
<sequence>MMTNACKDYLNFWRYALNTTEEAKRSEYWFPTLAHIAFFTVLMLADKENLEIEPGEQFIPTPLNRIYMAFAVLTFIPTYTMFQRRLNHLGISKSIAHVIYAFNSLGYMWVLALNKMSQREIEDKIGRKNFMILASLIGVSYTVELILAAKSERIEI</sequence>
<keyword evidence="1" id="KW-1133">Transmembrane helix</keyword>
<feature type="transmembrane region" description="Helical" evidence="1">
    <location>
        <begin position="28"/>
        <end position="45"/>
    </location>
</feature>
<feature type="transmembrane region" description="Helical" evidence="1">
    <location>
        <begin position="94"/>
        <end position="110"/>
    </location>
</feature>
<keyword evidence="1" id="KW-0472">Membrane</keyword>
<reference evidence="2" key="1">
    <citation type="submission" date="2022-03" db="EMBL/GenBank/DDBJ databases">
        <authorList>
            <person name="Vrbovska V."/>
            <person name="Kovarovic V."/>
            <person name="Botka T."/>
            <person name="Pantucek R."/>
        </authorList>
    </citation>
    <scope>NUCLEOTIDE SEQUENCE</scope>
    <source>
        <strain evidence="2">CCM 2609</strain>
    </source>
</reference>
<organism evidence="2 3">
    <name type="scientific">Macrococcus armenti</name>
    <dbReference type="NCBI Taxonomy" id="2875764"/>
    <lineage>
        <taxon>Bacteria</taxon>
        <taxon>Bacillati</taxon>
        <taxon>Bacillota</taxon>
        <taxon>Bacilli</taxon>
        <taxon>Bacillales</taxon>
        <taxon>Staphylococcaceae</taxon>
        <taxon>Macrococcus</taxon>
    </lineage>
</organism>
<keyword evidence="1" id="KW-0812">Transmembrane</keyword>
<dbReference type="RefSeq" id="WP_243366203.1">
    <property type="nucleotide sequence ID" value="NZ_CP094348.1"/>
</dbReference>